<evidence type="ECO:0000256" key="4">
    <source>
        <dbReference type="ARBA" id="ARBA00022475"/>
    </source>
</evidence>
<reference evidence="9 10" key="1">
    <citation type="submission" date="2019-04" db="EMBL/GenBank/DDBJ databases">
        <title>Genome sequence of strain shin9-1.</title>
        <authorList>
            <person name="Gao J."/>
            <person name="Sun J."/>
        </authorList>
    </citation>
    <scope>NUCLEOTIDE SEQUENCE [LARGE SCALE GENOMIC DNA]</scope>
    <source>
        <strain evidence="10">shin9-1</strain>
    </source>
</reference>
<evidence type="ECO:0000256" key="8">
    <source>
        <dbReference type="SAM" id="Phobius"/>
    </source>
</evidence>
<dbReference type="RefSeq" id="WP_136598493.1">
    <property type="nucleotide sequence ID" value="NZ_STGV01000003.1"/>
</dbReference>
<feature type="transmembrane region" description="Helical" evidence="8">
    <location>
        <begin position="140"/>
        <end position="161"/>
    </location>
</feature>
<dbReference type="Proteomes" id="UP000308828">
    <property type="component" value="Unassembled WGS sequence"/>
</dbReference>
<protein>
    <submittedName>
        <fullName evidence="9">Fe(3+)-hydroxamate ABC transporter permease FhuB</fullName>
    </submittedName>
</protein>
<evidence type="ECO:0000256" key="7">
    <source>
        <dbReference type="ARBA" id="ARBA00023136"/>
    </source>
</evidence>
<feature type="transmembrane region" description="Helical" evidence="8">
    <location>
        <begin position="181"/>
        <end position="202"/>
    </location>
</feature>
<evidence type="ECO:0000256" key="3">
    <source>
        <dbReference type="ARBA" id="ARBA00022448"/>
    </source>
</evidence>
<dbReference type="GO" id="GO:0033214">
    <property type="term" value="P:siderophore-iron import into cell"/>
    <property type="evidence" value="ECO:0007669"/>
    <property type="project" value="TreeGrafter"/>
</dbReference>
<evidence type="ECO:0000256" key="2">
    <source>
        <dbReference type="ARBA" id="ARBA00007935"/>
    </source>
</evidence>
<feature type="transmembrane region" description="Helical" evidence="8">
    <location>
        <begin position="111"/>
        <end position="128"/>
    </location>
</feature>
<feature type="transmembrane region" description="Helical" evidence="8">
    <location>
        <begin position="384"/>
        <end position="404"/>
    </location>
</feature>
<dbReference type="NCBIfam" id="NF007866">
    <property type="entry name" value="PRK10577.1-2"/>
    <property type="match status" value="1"/>
</dbReference>
<feature type="transmembrane region" description="Helical" evidence="8">
    <location>
        <begin position="343"/>
        <end position="364"/>
    </location>
</feature>
<dbReference type="CDD" id="cd06550">
    <property type="entry name" value="TM_ABC_iron-siderophores_like"/>
    <property type="match status" value="2"/>
</dbReference>
<evidence type="ECO:0000256" key="6">
    <source>
        <dbReference type="ARBA" id="ARBA00022989"/>
    </source>
</evidence>
<organism evidence="9 10">
    <name type="scientific">Peteryoungia ipomoeae</name>
    <dbReference type="NCBI Taxonomy" id="1210932"/>
    <lineage>
        <taxon>Bacteria</taxon>
        <taxon>Pseudomonadati</taxon>
        <taxon>Pseudomonadota</taxon>
        <taxon>Alphaproteobacteria</taxon>
        <taxon>Hyphomicrobiales</taxon>
        <taxon>Rhizobiaceae</taxon>
        <taxon>Peteryoungia</taxon>
    </lineage>
</organism>
<dbReference type="EMBL" id="STGV01000003">
    <property type="protein sequence ID" value="THV23049.1"/>
    <property type="molecule type" value="Genomic_DNA"/>
</dbReference>
<dbReference type="PANTHER" id="PTHR30472:SF37">
    <property type="entry name" value="FE(3+) DICITRATE TRANSPORT SYSTEM PERMEASE PROTEIN FECD-RELATED"/>
    <property type="match status" value="1"/>
</dbReference>
<dbReference type="PANTHER" id="PTHR30472">
    <property type="entry name" value="FERRIC ENTEROBACTIN TRANSPORT SYSTEM PERMEASE PROTEIN"/>
    <property type="match status" value="1"/>
</dbReference>
<sequence length="652" mass="66174">MKTLPVLLVLAATLLWVAAAQALLPLPLWLDALWSAGDQSIIEIRLVHGLMPRAAMALLVGGALGLAGALLQRVLRNPLADPTVLGVSAGAQLALVAATLFVPALLSSGRLPVALAGAAAAAALVFLIGSKRGFEPARMVVVGMLIGLLASSLATALTLAHGEYLLSLVIWNGGSLVQQDWSAALRLSAVLSACLTVALCLARPMQILAIGAETAAALGMRVGLVRAIAITIAVFLTAMVSAEVGLIGFIGLAAPTMVRALPIRHEASRLLACVMVGAGLLLLCDSGVLLIDHAVGEMFPVGAVTGLIGGPLMLWLLPKLSGRTPPQEVQLADAGQQGRVCRLVALLAALLVGCSLLALVLGRGPDGFAILNGEELAAFLPLRLPRLIAAIAAGALLAGAGAILQRTTSNPLASPEVMGVSAGAALGFGLAVFLIPAPASWMFLIATALGGAVVLLIVARAAMASGMPSVRILLVGLALSAFASAVLSAMMAGGDARAWVILTWLAGSTATIGMVEAAILAILAVSLLVFSLCAARWLTVLPLGAEIASALGLSRFARVCLFLVAGLATGTATVLVGPVSFVGLMAPHIARMLGLTTAAGFVAGAMLIGAFLMMLADAGARFAAFPYDLPLGLFATLIGTPWLLLTMTRQTR</sequence>
<keyword evidence="4" id="KW-1003">Cell membrane</keyword>
<dbReference type="InterPro" id="IPR037294">
    <property type="entry name" value="ABC_BtuC-like"/>
</dbReference>
<dbReference type="Pfam" id="PF01032">
    <property type="entry name" value="FecCD"/>
    <property type="match status" value="2"/>
</dbReference>
<comment type="caution">
    <text evidence="9">The sequence shown here is derived from an EMBL/GenBank/DDBJ whole genome shotgun (WGS) entry which is preliminary data.</text>
</comment>
<dbReference type="GO" id="GO:0005886">
    <property type="term" value="C:plasma membrane"/>
    <property type="evidence" value="ECO:0007669"/>
    <property type="project" value="UniProtKB-SubCell"/>
</dbReference>
<dbReference type="SUPFAM" id="SSF81345">
    <property type="entry name" value="ABC transporter involved in vitamin B12 uptake, BtuC"/>
    <property type="match status" value="2"/>
</dbReference>
<feature type="transmembrane region" description="Helical" evidence="8">
    <location>
        <begin position="512"/>
        <end position="538"/>
    </location>
</feature>
<name>A0A4S8P5N7_9HYPH</name>
<keyword evidence="3" id="KW-0813">Transport</keyword>
<evidence type="ECO:0000256" key="1">
    <source>
        <dbReference type="ARBA" id="ARBA00004651"/>
    </source>
</evidence>
<dbReference type="InterPro" id="IPR000522">
    <property type="entry name" value="ABC_transptr_permease_BtuC"/>
</dbReference>
<evidence type="ECO:0000313" key="10">
    <source>
        <dbReference type="Proteomes" id="UP000308828"/>
    </source>
</evidence>
<comment type="subcellular location">
    <subcellularLocation>
        <location evidence="1">Cell membrane</location>
        <topology evidence="1">Multi-pass membrane protein</topology>
    </subcellularLocation>
</comment>
<feature type="transmembrane region" description="Helical" evidence="8">
    <location>
        <begin position="471"/>
        <end position="492"/>
    </location>
</feature>
<keyword evidence="5 8" id="KW-0812">Transmembrane</keyword>
<feature type="transmembrane region" description="Helical" evidence="8">
    <location>
        <begin position="441"/>
        <end position="459"/>
    </location>
</feature>
<feature type="transmembrane region" description="Helical" evidence="8">
    <location>
        <begin position="559"/>
        <end position="586"/>
    </location>
</feature>
<feature type="transmembrane region" description="Helical" evidence="8">
    <location>
        <begin position="297"/>
        <end position="317"/>
    </location>
</feature>
<accession>A0A4S8P5N7</accession>
<comment type="similarity">
    <text evidence="2">Belongs to the binding-protein-dependent transport system permease family. FecCD subfamily.</text>
</comment>
<keyword evidence="10" id="KW-1185">Reference proteome</keyword>
<gene>
    <name evidence="9" type="primary">fhuB</name>
    <name evidence="9" type="ORF">FAA97_10530</name>
</gene>
<keyword evidence="6 8" id="KW-1133">Transmembrane helix</keyword>
<feature type="transmembrane region" description="Helical" evidence="8">
    <location>
        <begin position="627"/>
        <end position="645"/>
    </location>
</feature>
<evidence type="ECO:0000313" key="9">
    <source>
        <dbReference type="EMBL" id="THV23049.1"/>
    </source>
</evidence>
<feature type="transmembrane region" description="Helical" evidence="8">
    <location>
        <begin position="54"/>
        <end position="71"/>
    </location>
</feature>
<proteinExistence type="inferred from homology"/>
<dbReference type="GO" id="GO:0022857">
    <property type="term" value="F:transmembrane transporter activity"/>
    <property type="evidence" value="ECO:0007669"/>
    <property type="project" value="InterPro"/>
</dbReference>
<feature type="transmembrane region" description="Helical" evidence="8">
    <location>
        <begin position="83"/>
        <end position="105"/>
    </location>
</feature>
<feature type="transmembrane region" description="Helical" evidence="8">
    <location>
        <begin position="223"/>
        <end position="240"/>
    </location>
</feature>
<dbReference type="AlphaFoldDB" id="A0A4S8P5N7"/>
<feature type="transmembrane region" description="Helical" evidence="8">
    <location>
        <begin position="416"/>
        <end position="435"/>
    </location>
</feature>
<feature type="transmembrane region" description="Helical" evidence="8">
    <location>
        <begin position="592"/>
        <end position="615"/>
    </location>
</feature>
<keyword evidence="7 8" id="KW-0472">Membrane</keyword>
<feature type="transmembrane region" description="Helical" evidence="8">
    <location>
        <begin position="270"/>
        <end position="291"/>
    </location>
</feature>
<feature type="transmembrane region" description="Helical" evidence="8">
    <location>
        <begin position="246"/>
        <end position="263"/>
    </location>
</feature>
<evidence type="ECO:0000256" key="5">
    <source>
        <dbReference type="ARBA" id="ARBA00022692"/>
    </source>
</evidence>
<dbReference type="OrthoDB" id="9811721at2"/>
<dbReference type="Gene3D" id="1.10.3470.10">
    <property type="entry name" value="ABC transporter involved in vitamin B12 uptake, BtuC"/>
    <property type="match status" value="2"/>
</dbReference>